<organism evidence="2 3">
    <name type="scientific">Geomesophilobacter sediminis</name>
    <dbReference type="NCBI Taxonomy" id="2798584"/>
    <lineage>
        <taxon>Bacteria</taxon>
        <taxon>Pseudomonadati</taxon>
        <taxon>Thermodesulfobacteriota</taxon>
        <taxon>Desulfuromonadia</taxon>
        <taxon>Geobacterales</taxon>
        <taxon>Geobacteraceae</taxon>
        <taxon>Geomesophilobacter</taxon>
    </lineage>
</organism>
<keyword evidence="1" id="KW-1133">Transmembrane helix</keyword>
<feature type="transmembrane region" description="Helical" evidence="1">
    <location>
        <begin position="12"/>
        <end position="30"/>
    </location>
</feature>
<dbReference type="Gene3D" id="2.170.120.30">
    <property type="match status" value="1"/>
</dbReference>
<evidence type="ECO:0000313" key="2">
    <source>
        <dbReference type="EMBL" id="MBJ6727496.1"/>
    </source>
</evidence>
<dbReference type="Pfam" id="PF07949">
    <property type="entry name" value="YbbR"/>
    <property type="match status" value="1"/>
</dbReference>
<keyword evidence="3" id="KW-1185">Reference proteome</keyword>
<protein>
    <recommendedName>
        <fullName evidence="4">YbbR-like domain-containing protein</fullName>
    </recommendedName>
</protein>
<keyword evidence="1" id="KW-0472">Membrane</keyword>
<evidence type="ECO:0008006" key="4">
    <source>
        <dbReference type="Google" id="ProtNLM"/>
    </source>
</evidence>
<sequence>MSRSGKESHTLLVRALSVVLAFLLWFSLVLERHDELSLTVPVQVEGIAPGLTLGSPPPKTLEMKVSGPRIVLLRARLGEAPVYRVDLSRSGAGVTTFAAPERLVKLDPELTVETVFPGSFSVTLQTQATK</sequence>
<keyword evidence="1" id="KW-0812">Transmembrane</keyword>
<comment type="caution">
    <text evidence="2">The sequence shown here is derived from an EMBL/GenBank/DDBJ whole genome shotgun (WGS) entry which is preliminary data.</text>
</comment>
<proteinExistence type="predicted"/>
<evidence type="ECO:0000256" key="1">
    <source>
        <dbReference type="SAM" id="Phobius"/>
    </source>
</evidence>
<dbReference type="RefSeq" id="WP_199386636.1">
    <property type="nucleotide sequence ID" value="NZ_JAEMHM010000024.1"/>
</dbReference>
<reference evidence="2" key="1">
    <citation type="submission" date="2020-12" db="EMBL/GenBank/DDBJ databases">
        <title>Geomonas sp. Red875, isolated from river sediment.</title>
        <authorList>
            <person name="Xu Z."/>
            <person name="Zhang Z."/>
            <person name="Masuda Y."/>
            <person name="Itoh H."/>
            <person name="Senoo K."/>
        </authorList>
    </citation>
    <scope>NUCLEOTIDE SEQUENCE</scope>
    <source>
        <strain evidence="2">Red875</strain>
    </source>
</reference>
<evidence type="ECO:0000313" key="3">
    <source>
        <dbReference type="Proteomes" id="UP000636888"/>
    </source>
</evidence>
<gene>
    <name evidence="2" type="ORF">JFN93_22505</name>
</gene>
<dbReference type="AlphaFoldDB" id="A0A8J7S879"/>
<accession>A0A8J7S879</accession>
<dbReference type="EMBL" id="JAEMHM010000024">
    <property type="protein sequence ID" value="MBJ6727496.1"/>
    <property type="molecule type" value="Genomic_DNA"/>
</dbReference>
<dbReference type="Proteomes" id="UP000636888">
    <property type="component" value="Unassembled WGS sequence"/>
</dbReference>
<name>A0A8J7S879_9BACT</name>
<dbReference type="InterPro" id="IPR012505">
    <property type="entry name" value="YbbR"/>
</dbReference>